<evidence type="ECO:0000313" key="5">
    <source>
        <dbReference type="EMBL" id="HFB54787.1"/>
    </source>
</evidence>
<comment type="caution">
    <text evidence="5">The sequence shown here is derived from an EMBL/GenBank/DDBJ whole genome shotgun (WGS) entry which is preliminary data.</text>
</comment>
<dbReference type="InterPro" id="IPR023187">
    <property type="entry name" value="Tscrpt_reg_MarR-type_CS"/>
</dbReference>
<dbReference type="AlphaFoldDB" id="A0A7C3C2U4"/>
<dbReference type="EMBL" id="DRMN01000172">
    <property type="protein sequence ID" value="HFB54787.1"/>
    <property type="molecule type" value="Genomic_DNA"/>
</dbReference>
<dbReference type="InterPro" id="IPR000835">
    <property type="entry name" value="HTH_MarR-typ"/>
</dbReference>
<dbReference type="Pfam" id="PF01047">
    <property type="entry name" value="MarR"/>
    <property type="match status" value="1"/>
</dbReference>
<dbReference type="GO" id="GO:0003677">
    <property type="term" value="F:DNA binding"/>
    <property type="evidence" value="ECO:0007669"/>
    <property type="project" value="UniProtKB-KW"/>
</dbReference>
<dbReference type="SUPFAM" id="SSF46785">
    <property type="entry name" value="Winged helix' DNA-binding domain"/>
    <property type="match status" value="1"/>
</dbReference>
<name>A0A7C3C2U4_9PROT</name>
<evidence type="ECO:0000256" key="3">
    <source>
        <dbReference type="ARBA" id="ARBA00023163"/>
    </source>
</evidence>
<feature type="domain" description="HTH marR-type" evidence="4">
    <location>
        <begin position="1"/>
        <end position="145"/>
    </location>
</feature>
<gene>
    <name evidence="5" type="ORF">ENJ46_02595</name>
</gene>
<dbReference type="PANTHER" id="PTHR42756">
    <property type="entry name" value="TRANSCRIPTIONAL REGULATOR, MARR"/>
    <property type="match status" value="1"/>
</dbReference>
<keyword evidence="2" id="KW-0238">DNA-binding</keyword>
<evidence type="ECO:0000256" key="2">
    <source>
        <dbReference type="ARBA" id="ARBA00023125"/>
    </source>
</evidence>
<evidence type="ECO:0000259" key="4">
    <source>
        <dbReference type="PROSITE" id="PS50995"/>
    </source>
</evidence>
<sequence length="161" mass="18321">MTTLPGQKNFVLDEYPLYNLNRTSATYIDEMSKALKQVGLNQTQWRVLGILGDKNPSTVTGIARRSVLKMSTLTRMLDRMEKDGLITRKLWEKDKRIVHVHITPKGREYLARAVQVGASIYARVFDGISDKKAQQLLSTLVQMRENLNRSPYAPKKPSSKS</sequence>
<dbReference type="PRINTS" id="PR00598">
    <property type="entry name" value="HTHMARR"/>
</dbReference>
<keyword evidence="1" id="KW-0805">Transcription regulation</keyword>
<dbReference type="PROSITE" id="PS50995">
    <property type="entry name" value="HTH_MARR_2"/>
    <property type="match status" value="1"/>
</dbReference>
<dbReference type="PROSITE" id="PS01117">
    <property type="entry name" value="HTH_MARR_1"/>
    <property type="match status" value="1"/>
</dbReference>
<dbReference type="GO" id="GO:0003700">
    <property type="term" value="F:DNA-binding transcription factor activity"/>
    <property type="evidence" value="ECO:0007669"/>
    <property type="project" value="InterPro"/>
</dbReference>
<dbReference type="Proteomes" id="UP000886042">
    <property type="component" value="Unassembled WGS sequence"/>
</dbReference>
<dbReference type="Gene3D" id="1.10.10.10">
    <property type="entry name" value="Winged helix-like DNA-binding domain superfamily/Winged helix DNA-binding domain"/>
    <property type="match status" value="1"/>
</dbReference>
<protein>
    <submittedName>
        <fullName evidence="5">MarR family transcriptional regulator</fullName>
    </submittedName>
</protein>
<proteinExistence type="predicted"/>
<evidence type="ECO:0000256" key="1">
    <source>
        <dbReference type="ARBA" id="ARBA00023015"/>
    </source>
</evidence>
<reference evidence="5" key="1">
    <citation type="journal article" date="2020" name="mSystems">
        <title>Genome- and Community-Level Interaction Insights into Carbon Utilization and Element Cycling Functions of Hydrothermarchaeota in Hydrothermal Sediment.</title>
        <authorList>
            <person name="Zhou Z."/>
            <person name="Liu Y."/>
            <person name="Xu W."/>
            <person name="Pan J."/>
            <person name="Luo Z.H."/>
            <person name="Li M."/>
        </authorList>
    </citation>
    <scope>NUCLEOTIDE SEQUENCE [LARGE SCALE GENOMIC DNA]</scope>
    <source>
        <strain evidence="5">HyVt-489</strain>
    </source>
</reference>
<dbReference type="PANTHER" id="PTHR42756:SF1">
    <property type="entry name" value="TRANSCRIPTIONAL REPRESSOR OF EMRAB OPERON"/>
    <property type="match status" value="1"/>
</dbReference>
<dbReference type="InterPro" id="IPR036390">
    <property type="entry name" value="WH_DNA-bd_sf"/>
</dbReference>
<keyword evidence="3" id="KW-0804">Transcription</keyword>
<dbReference type="SMART" id="SM00347">
    <property type="entry name" value="HTH_MARR"/>
    <property type="match status" value="1"/>
</dbReference>
<accession>A0A7C3C2U4</accession>
<dbReference type="InterPro" id="IPR036388">
    <property type="entry name" value="WH-like_DNA-bd_sf"/>
</dbReference>
<organism evidence="5">
    <name type="scientific">Hellea balneolensis</name>
    <dbReference type="NCBI Taxonomy" id="287478"/>
    <lineage>
        <taxon>Bacteria</taxon>
        <taxon>Pseudomonadati</taxon>
        <taxon>Pseudomonadota</taxon>
        <taxon>Alphaproteobacteria</taxon>
        <taxon>Maricaulales</taxon>
        <taxon>Robiginitomaculaceae</taxon>
        <taxon>Hellea</taxon>
    </lineage>
</organism>